<keyword evidence="3" id="KW-1185">Reference proteome</keyword>
<dbReference type="SUPFAM" id="SSF54506">
    <property type="entry name" value="Diaminopimelate epimerase-like"/>
    <property type="match status" value="1"/>
</dbReference>
<evidence type="ECO:0000313" key="2">
    <source>
        <dbReference type="EMBL" id="PFG30006.1"/>
    </source>
</evidence>
<dbReference type="Gene3D" id="3.10.310.10">
    <property type="entry name" value="Diaminopimelate Epimerase, Chain A, domain 1"/>
    <property type="match status" value="2"/>
</dbReference>
<comment type="caution">
    <text evidence="2">The sequence shown here is derived from an EMBL/GenBank/DDBJ whole genome shotgun (WGS) entry which is preliminary data.</text>
</comment>
<dbReference type="SFLD" id="SFLDS00028">
    <property type="entry name" value="Proline_Racemase"/>
    <property type="match status" value="1"/>
</dbReference>
<name>A0A2A9DUG5_9MICO</name>
<dbReference type="PIRSF" id="PIRSF029792">
    <property type="entry name" value="Pro_racemase"/>
    <property type="match status" value="1"/>
</dbReference>
<dbReference type="AlphaFoldDB" id="A0A2A9DUG5"/>
<organism evidence="2 3">
    <name type="scientific">Paramicrobacterium agarici</name>
    <dbReference type="NCBI Taxonomy" id="630514"/>
    <lineage>
        <taxon>Bacteria</taxon>
        <taxon>Bacillati</taxon>
        <taxon>Actinomycetota</taxon>
        <taxon>Actinomycetes</taxon>
        <taxon>Micrococcales</taxon>
        <taxon>Microbacteriaceae</taxon>
        <taxon>Paramicrobacterium</taxon>
    </lineage>
</organism>
<dbReference type="EMBL" id="PDJE01000001">
    <property type="protein sequence ID" value="PFG30006.1"/>
    <property type="molecule type" value="Genomic_DNA"/>
</dbReference>
<dbReference type="GO" id="GO:0016836">
    <property type="term" value="F:hydro-lyase activity"/>
    <property type="evidence" value="ECO:0007669"/>
    <property type="project" value="TreeGrafter"/>
</dbReference>
<dbReference type="Pfam" id="PF05544">
    <property type="entry name" value="Pro_racemase"/>
    <property type="match status" value="1"/>
</dbReference>
<proteinExistence type="inferred from homology"/>
<reference evidence="2 3" key="1">
    <citation type="submission" date="2017-10" db="EMBL/GenBank/DDBJ databases">
        <title>Sequencing the genomes of 1000 actinobacteria strains.</title>
        <authorList>
            <person name="Klenk H.-P."/>
        </authorList>
    </citation>
    <scope>NUCLEOTIDE SEQUENCE [LARGE SCALE GENOMIC DNA]</scope>
    <source>
        <strain evidence="2 3">DSM 21798</strain>
    </source>
</reference>
<evidence type="ECO:0000256" key="1">
    <source>
        <dbReference type="ARBA" id="ARBA00007529"/>
    </source>
</evidence>
<dbReference type="PANTHER" id="PTHR33442:SF1">
    <property type="entry name" value="TRANS-3-HYDROXY-L-PROLINE DEHYDRATASE"/>
    <property type="match status" value="1"/>
</dbReference>
<dbReference type="Proteomes" id="UP000221369">
    <property type="component" value="Unassembled WGS sequence"/>
</dbReference>
<dbReference type="InterPro" id="IPR008794">
    <property type="entry name" value="Pro_racemase_fam"/>
</dbReference>
<gene>
    <name evidence="2" type="ORF">ATJ78_0926</name>
</gene>
<dbReference type="RefSeq" id="WP_098406519.1">
    <property type="nucleotide sequence ID" value="NZ_PDJE01000001.1"/>
</dbReference>
<comment type="similarity">
    <text evidence="1">Belongs to the proline racemase family.</text>
</comment>
<protein>
    <submittedName>
        <fullName evidence="2">Proline racemase</fullName>
    </submittedName>
</protein>
<evidence type="ECO:0000313" key="3">
    <source>
        <dbReference type="Proteomes" id="UP000221369"/>
    </source>
</evidence>
<sequence>MDAVSTIDYHTGGEPFRIVEALPSATVLRATTTRGADATAPGLTVAERRVHAMRPGSELDDLRRVLCHEPRGHADMYGGFIVPPDDDGAHFGVLFWHKDGFSTACGHGTIALGVWAVETGLVAAPDTGTTDVVIDVPSGRVAARVHTVEGNVTAVDFVSVPSFVIATDVAVQASLGEVRVDVSYGGAIYAQLDAASVGLTIEPQNVSALIALGREIKWALNEADVAQHPADPRLSGIYGTILFEQLETPDAAPDSASGVIAQRNVAIFADGQVDRSPCGSGTAARIATLAAAGTMRDGDVLQHGSIVGSTFAGSILNRTYVHGRDAVIPQVTGMAYRTGESRFTVDPRDPLTPGFVLR</sequence>
<accession>A0A2A9DUG5</accession>
<dbReference type="PANTHER" id="PTHR33442">
    <property type="entry name" value="TRANS-3-HYDROXY-L-PROLINE DEHYDRATASE"/>
    <property type="match status" value="1"/>
</dbReference>